<dbReference type="GO" id="GO:0004730">
    <property type="term" value="F:pseudouridylate synthase activity"/>
    <property type="evidence" value="ECO:0007669"/>
    <property type="project" value="TreeGrafter"/>
</dbReference>
<dbReference type="GeneID" id="93293757"/>
<evidence type="ECO:0000259" key="4">
    <source>
        <dbReference type="Pfam" id="PF00294"/>
    </source>
</evidence>
<protein>
    <submittedName>
        <fullName evidence="5">Pseudouridine kinase</fullName>
        <ecNumber evidence="5">2.7.1.83</ecNumber>
    </submittedName>
</protein>
<dbReference type="GO" id="GO:0005737">
    <property type="term" value="C:cytoplasm"/>
    <property type="evidence" value="ECO:0007669"/>
    <property type="project" value="TreeGrafter"/>
</dbReference>
<dbReference type="PANTHER" id="PTHR42909">
    <property type="entry name" value="ZGC:136858"/>
    <property type="match status" value="1"/>
</dbReference>
<evidence type="ECO:0000313" key="6">
    <source>
        <dbReference type="Proteomes" id="UP000254554"/>
    </source>
</evidence>
<dbReference type="Pfam" id="PF00294">
    <property type="entry name" value="PfkB"/>
    <property type="match status" value="1"/>
</dbReference>
<evidence type="ECO:0000313" key="5">
    <source>
        <dbReference type="EMBL" id="STO22762.1"/>
    </source>
</evidence>
<name>A0A377GD76_9GAMM</name>
<keyword evidence="2" id="KW-0479">Metal-binding</keyword>
<dbReference type="CDD" id="cd01941">
    <property type="entry name" value="YeiC_kinase_like"/>
    <property type="match status" value="1"/>
</dbReference>
<evidence type="ECO:0000256" key="1">
    <source>
        <dbReference type="ARBA" id="ARBA00022679"/>
    </source>
</evidence>
<dbReference type="AlphaFoldDB" id="A0A377GD76"/>
<dbReference type="GO" id="GO:0016798">
    <property type="term" value="F:hydrolase activity, acting on glycosyl bonds"/>
    <property type="evidence" value="ECO:0007669"/>
    <property type="project" value="TreeGrafter"/>
</dbReference>
<organism evidence="5 6">
    <name type="scientific">Fluoribacter dumoffii</name>
    <dbReference type="NCBI Taxonomy" id="463"/>
    <lineage>
        <taxon>Bacteria</taxon>
        <taxon>Pseudomonadati</taxon>
        <taxon>Pseudomonadota</taxon>
        <taxon>Gammaproteobacteria</taxon>
        <taxon>Legionellales</taxon>
        <taxon>Legionellaceae</taxon>
        <taxon>Fluoribacter</taxon>
    </lineage>
</organism>
<keyword evidence="1 5" id="KW-0808">Transferase</keyword>
<dbReference type="SUPFAM" id="SSF53613">
    <property type="entry name" value="Ribokinase-like"/>
    <property type="match status" value="1"/>
</dbReference>
<reference evidence="5 6" key="1">
    <citation type="submission" date="2018-06" db="EMBL/GenBank/DDBJ databases">
        <authorList>
            <consortium name="Pathogen Informatics"/>
            <person name="Doyle S."/>
        </authorList>
    </citation>
    <scope>NUCLEOTIDE SEQUENCE [LARGE SCALE GENOMIC DNA]</scope>
    <source>
        <strain evidence="5 6">NCTC11370</strain>
    </source>
</reference>
<dbReference type="EC" id="2.7.1.83" evidence="5"/>
<dbReference type="InterPro" id="IPR029056">
    <property type="entry name" value="Ribokinase-like"/>
</dbReference>
<keyword evidence="6" id="KW-1185">Reference proteome</keyword>
<dbReference type="GO" id="GO:0050225">
    <property type="term" value="F:pseudouridine kinase activity"/>
    <property type="evidence" value="ECO:0007669"/>
    <property type="project" value="UniProtKB-EC"/>
</dbReference>
<evidence type="ECO:0000256" key="3">
    <source>
        <dbReference type="ARBA" id="ARBA00022777"/>
    </source>
</evidence>
<dbReference type="EMBL" id="UGGT01000001">
    <property type="protein sequence ID" value="STO22762.1"/>
    <property type="molecule type" value="Genomic_DNA"/>
</dbReference>
<dbReference type="Gene3D" id="3.40.1190.20">
    <property type="match status" value="1"/>
</dbReference>
<dbReference type="STRING" id="1094715.GCA_000236165_02848"/>
<gene>
    <name evidence="5" type="primary">psuK</name>
    <name evidence="5" type="ORF">NCTC11370_02863</name>
</gene>
<dbReference type="InterPro" id="IPR011611">
    <property type="entry name" value="PfkB_dom"/>
</dbReference>
<proteinExistence type="predicted"/>
<evidence type="ECO:0000256" key="2">
    <source>
        <dbReference type="ARBA" id="ARBA00022723"/>
    </source>
</evidence>
<accession>A0A377GD76</accession>
<dbReference type="OrthoDB" id="9806249at2"/>
<dbReference type="GO" id="GO:0046872">
    <property type="term" value="F:metal ion binding"/>
    <property type="evidence" value="ECO:0007669"/>
    <property type="project" value="UniProtKB-KW"/>
</dbReference>
<sequence length="320" mass="35177">MNRKIICVGGICVDRKITPTHQLQFKTSNPVSSLSTLGGVAHNVAKNLSLLTDNIHFYSVVGQDNEGVDALTHLKSLNIQVQNVLTIPNKPTARYDVLLDQKGELLIALADMEIFDHIPFSKFTASWLEWNNEEIVFLDTNLPQAIIEYALQIAHRQNFRLCIDPVSALKAKKLPGCLEHVYLLKPDRFEAETLTNTCIHSVSDCIKAGKFLLDKGVKNCIISLGKAGYVLVNETTQLHAPAFFIDPIVDVSGAGDAFIAGILYGLKQNAPLVDACRTGAAMAALTLQSSHTVNEDINHETIKNIQLTHTVRETDHAAIF</sequence>
<feature type="domain" description="Carbohydrate kinase PfkB" evidence="4">
    <location>
        <begin position="3"/>
        <end position="294"/>
    </location>
</feature>
<dbReference type="RefSeq" id="WP_019350214.1">
    <property type="nucleotide sequence ID" value="NZ_JAPHOO010000002.1"/>
</dbReference>
<dbReference type="InterPro" id="IPR002173">
    <property type="entry name" value="Carboh/pur_kinase_PfkB_CS"/>
</dbReference>
<keyword evidence="3 5" id="KW-0418">Kinase</keyword>
<dbReference type="PROSITE" id="PS00584">
    <property type="entry name" value="PFKB_KINASES_2"/>
    <property type="match status" value="1"/>
</dbReference>
<dbReference type="Proteomes" id="UP000254554">
    <property type="component" value="Unassembled WGS sequence"/>
</dbReference>
<dbReference type="PANTHER" id="PTHR42909:SF1">
    <property type="entry name" value="CARBOHYDRATE KINASE PFKB DOMAIN-CONTAINING PROTEIN"/>
    <property type="match status" value="1"/>
</dbReference>